<keyword evidence="1" id="KW-0408">Iron</keyword>
<dbReference type="STRING" id="641491.DND132_0089"/>
<dbReference type="KEGG" id="ddn:DND132_0089"/>
<dbReference type="PANTHER" id="PTHR43032:SF4">
    <property type="entry name" value="OXIDOREDUCTASE MOLYBDOPTERIN-BINDING DOMAIN-CONTAINING PROTEIN"/>
    <property type="match status" value="1"/>
</dbReference>
<reference evidence="3 4" key="1">
    <citation type="journal article" date="2011" name="J. Bacteriol.">
        <title>Genome sequence of the mercury-methylating strain Desulfovibrio desulfuricans ND132.</title>
        <authorList>
            <person name="Brown S.D."/>
            <person name="Gilmour C.C."/>
            <person name="Kucken A.M."/>
            <person name="Wall J.D."/>
            <person name="Elias D.A."/>
            <person name="Brandt C.C."/>
            <person name="Podar M."/>
            <person name="Chertkov O."/>
            <person name="Held B."/>
            <person name="Bruce D.C."/>
            <person name="Detter J.C."/>
            <person name="Tapia R."/>
            <person name="Han C.S."/>
            <person name="Goodwin L.A."/>
            <person name="Cheng J.F."/>
            <person name="Pitluck S."/>
            <person name="Woyke T."/>
            <person name="Mikhailova N."/>
            <person name="Ivanova N.N."/>
            <person name="Han J."/>
            <person name="Lucas S."/>
            <person name="Lapidus A.L."/>
            <person name="Land M.L."/>
            <person name="Hauser L.J."/>
            <person name="Palumbo A.V."/>
        </authorList>
    </citation>
    <scope>NUCLEOTIDE SEQUENCE [LARGE SCALE GENOMIC DNA]</scope>
    <source>
        <strain evidence="3 4">ND132</strain>
    </source>
</reference>
<evidence type="ECO:0000256" key="1">
    <source>
        <dbReference type="ARBA" id="ARBA00023014"/>
    </source>
</evidence>
<dbReference type="Gene3D" id="3.90.420.10">
    <property type="entry name" value="Oxidoreductase, molybdopterin-binding domain"/>
    <property type="match status" value="1"/>
</dbReference>
<dbReference type="RefSeq" id="WP_014320735.1">
    <property type="nucleotide sequence ID" value="NC_016803.1"/>
</dbReference>
<dbReference type="SMR" id="F0JCX9"/>
<dbReference type="SUPFAM" id="SSF56524">
    <property type="entry name" value="Oxidoreductase molybdopterin-binding domain"/>
    <property type="match status" value="1"/>
</dbReference>
<dbReference type="AlphaFoldDB" id="F0JCX9"/>
<dbReference type="eggNOG" id="COG2041">
    <property type="taxonomic scope" value="Bacteria"/>
</dbReference>
<organism evidence="3 4">
    <name type="scientific">Pseudodesulfovibrio mercurii</name>
    <dbReference type="NCBI Taxonomy" id="641491"/>
    <lineage>
        <taxon>Bacteria</taxon>
        <taxon>Pseudomonadati</taxon>
        <taxon>Thermodesulfobacteriota</taxon>
        <taxon>Desulfovibrionia</taxon>
        <taxon>Desulfovibrionales</taxon>
        <taxon>Desulfovibrionaceae</taxon>
    </lineage>
</organism>
<dbReference type="Pfam" id="PF00174">
    <property type="entry name" value="Oxidored_molyb"/>
    <property type="match status" value="1"/>
</dbReference>
<dbReference type="InterPro" id="IPR000572">
    <property type="entry name" value="OxRdtase_Mopterin-bd_dom"/>
</dbReference>
<dbReference type="EMBL" id="CP003220">
    <property type="protein sequence ID" value="EGB13307.1"/>
    <property type="molecule type" value="Genomic_DNA"/>
</dbReference>
<dbReference type="PANTHER" id="PTHR43032">
    <property type="entry name" value="PROTEIN-METHIONINE-SULFOXIDE REDUCTASE"/>
    <property type="match status" value="1"/>
</dbReference>
<keyword evidence="1" id="KW-0479">Metal-binding</keyword>
<evidence type="ECO:0000313" key="4">
    <source>
        <dbReference type="Proteomes" id="UP000007845"/>
    </source>
</evidence>
<dbReference type="InterPro" id="IPR006311">
    <property type="entry name" value="TAT_signal"/>
</dbReference>
<evidence type="ECO:0000259" key="2">
    <source>
        <dbReference type="Pfam" id="PF00174"/>
    </source>
</evidence>
<feature type="domain" description="Oxidoreductase molybdopterin-binding" evidence="2">
    <location>
        <begin position="73"/>
        <end position="213"/>
    </location>
</feature>
<keyword evidence="1" id="KW-0411">Iron-sulfur</keyword>
<gene>
    <name evidence="3" type="ORF">DND132_0089</name>
</gene>
<dbReference type="InterPro" id="IPR036374">
    <property type="entry name" value="OxRdtase_Mopterin-bd_sf"/>
</dbReference>
<name>F0JCX9_9BACT</name>
<dbReference type="HOGENOM" id="CLU_094953_0_0_7"/>
<evidence type="ECO:0000313" key="3">
    <source>
        <dbReference type="EMBL" id="EGB13307.1"/>
    </source>
</evidence>
<accession>F0JCX9</accession>
<dbReference type="PROSITE" id="PS51318">
    <property type="entry name" value="TAT"/>
    <property type="match status" value="1"/>
</dbReference>
<keyword evidence="4" id="KW-1185">Reference proteome</keyword>
<sequence precursor="true">MNEKARLSRREFLSVAAGTVVAIGLPGLFATVAEARQAELAGLLRPDGRPRVPPGQTVIERIEDMGGRPGSPRPEDFALRVQGEVATPLELDFQGLMDLGQQDFTCDVHCVTGWTLLDAAWRGVSLSTILDRAQPTADARFVVFQAAHGYTTSIPLTEASKPDVFLAHSLFGAPLPGPNGGPVRGVVPDRYFYKSAKWVEGIKIVARDERGYWEKRGYSNSADPWKEERYSR</sequence>
<protein>
    <submittedName>
        <fullName evidence="3">Oxidoreductase molybdopterin binding protein</fullName>
    </submittedName>
</protein>
<proteinExistence type="predicted"/>
<dbReference type="GO" id="GO:0051536">
    <property type="term" value="F:iron-sulfur cluster binding"/>
    <property type="evidence" value="ECO:0007669"/>
    <property type="project" value="UniProtKB-KW"/>
</dbReference>
<dbReference type="Proteomes" id="UP000007845">
    <property type="component" value="Chromosome"/>
</dbReference>